<evidence type="ECO:0000256" key="1">
    <source>
        <dbReference type="SAM" id="MobiDB-lite"/>
    </source>
</evidence>
<keyword evidence="3" id="KW-1185">Reference proteome</keyword>
<evidence type="ECO:0000313" key="2">
    <source>
        <dbReference type="EMBL" id="KAG7164645.1"/>
    </source>
</evidence>
<feature type="non-terminal residue" evidence="2">
    <location>
        <position position="1"/>
    </location>
</feature>
<gene>
    <name evidence="2" type="ORF">Hamer_G005034</name>
</gene>
<name>A0A8J5MUA5_HOMAM</name>
<proteinExistence type="predicted"/>
<sequence>MKYSTWRGQQLVQTPTLDLPHLAQGQGVRRRAQGRCKRSGKVKKWLGKEVMFCEMTFTSQGRATMPGRSTWVMLWMMMMETCFQGSTAFVLTGTDPACGNLGPGSCQFRAAKCGVVKELPGQERPREGCIASFLTCVRSACIQQMPPDVANLPIFSYSDDDDDDDHKKKREGKEMQEALTDDEREISVEYRGHLVAGEREKRETRASWWSMGRKWQCYPFPATQLLDQVAPSLDSNG</sequence>
<protein>
    <submittedName>
        <fullName evidence="2">Uncharacterized protein</fullName>
    </submittedName>
</protein>
<accession>A0A8J5MUA5</accession>
<feature type="region of interest" description="Disordered" evidence="1">
    <location>
        <begin position="156"/>
        <end position="183"/>
    </location>
</feature>
<dbReference type="Proteomes" id="UP000747542">
    <property type="component" value="Unassembled WGS sequence"/>
</dbReference>
<reference evidence="2" key="1">
    <citation type="journal article" date="2021" name="Sci. Adv.">
        <title>The American lobster genome reveals insights on longevity, neural, and immune adaptations.</title>
        <authorList>
            <person name="Polinski J.M."/>
            <person name="Zimin A.V."/>
            <person name="Clark K.F."/>
            <person name="Kohn A.B."/>
            <person name="Sadowski N."/>
            <person name="Timp W."/>
            <person name="Ptitsyn A."/>
            <person name="Khanna P."/>
            <person name="Romanova D.Y."/>
            <person name="Williams P."/>
            <person name="Greenwood S.J."/>
            <person name="Moroz L.L."/>
            <person name="Walt D.R."/>
            <person name="Bodnar A.G."/>
        </authorList>
    </citation>
    <scope>NUCLEOTIDE SEQUENCE</scope>
    <source>
        <strain evidence="2">GMGI-L3</strain>
    </source>
</reference>
<organism evidence="2 3">
    <name type="scientific">Homarus americanus</name>
    <name type="common">American lobster</name>
    <dbReference type="NCBI Taxonomy" id="6706"/>
    <lineage>
        <taxon>Eukaryota</taxon>
        <taxon>Metazoa</taxon>
        <taxon>Ecdysozoa</taxon>
        <taxon>Arthropoda</taxon>
        <taxon>Crustacea</taxon>
        <taxon>Multicrustacea</taxon>
        <taxon>Malacostraca</taxon>
        <taxon>Eumalacostraca</taxon>
        <taxon>Eucarida</taxon>
        <taxon>Decapoda</taxon>
        <taxon>Pleocyemata</taxon>
        <taxon>Astacidea</taxon>
        <taxon>Nephropoidea</taxon>
        <taxon>Nephropidae</taxon>
        <taxon>Homarus</taxon>
    </lineage>
</organism>
<evidence type="ECO:0000313" key="3">
    <source>
        <dbReference type="Proteomes" id="UP000747542"/>
    </source>
</evidence>
<dbReference type="AlphaFoldDB" id="A0A8J5MUA5"/>
<comment type="caution">
    <text evidence="2">The sequence shown here is derived from an EMBL/GenBank/DDBJ whole genome shotgun (WGS) entry which is preliminary data.</text>
</comment>
<dbReference type="EMBL" id="JAHLQT010024959">
    <property type="protein sequence ID" value="KAG7164645.1"/>
    <property type="molecule type" value="Genomic_DNA"/>
</dbReference>